<dbReference type="PANTHER" id="PTHR41542:SF1">
    <property type="entry name" value="BLL5807 PROTEIN"/>
    <property type="match status" value="1"/>
</dbReference>
<dbReference type="InterPro" id="IPR007379">
    <property type="entry name" value="Tim44-like_dom"/>
</dbReference>
<dbReference type="EMBL" id="CP035913">
    <property type="protein sequence ID" value="QBE63314.1"/>
    <property type="molecule type" value="Genomic_DNA"/>
</dbReference>
<keyword evidence="2" id="KW-1133">Transmembrane helix</keyword>
<feature type="compositionally biased region" description="Polar residues" evidence="1">
    <location>
        <begin position="190"/>
        <end position="199"/>
    </location>
</feature>
<dbReference type="Pfam" id="PF04280">
    <property type="entry name" value="Tim44"/>
    <property type="match status" value="1"/>
</dbReference>
<dbReference type="PANTHER" id="PTHR41542">
    <property type="entry name" value="BLL5807 PROTEIN"/>
    <property type="match status" value="1"/>
</dbReference>
<accession>A0A4P6KWY4</accession>
<feature type="region of interest" description="Disordered" evidence="1">
    <location>
        <begin position="156"/>
        <end position="199"/>
    </location>
</feature>
<dbReference type="SMART" id="SM00978">
    <property type="entry name" value="Tim44"/>
    <property type="match status" value="1"/>
</dbReference>
<feature type="transmembrane region" description="Helical" evidence="2">
    <location>
        <begin position="109"/>
        <end position="130"/>
    </location>
</feature>
<feature type="signal peptide" evidence="3">
    <location>
        <begin position="1"/>
        <end position="21"/>
    </location>
</feature>
<keyword evidence="2" id="KW-0812">Transmembrane</keyword>
<keyword evidence="6" id="KW-1185">Reference proteome</keyword>
<dbReference type="RefSeq" id="WP_130186443.1">
    <property type="nucleotide sequence ID" value="NZ_CP035913.1"/>
</dbReference>
<dbReference type="Gene3D" id="3.10.450.240">
    <property type="match status" value="1"/>
</dbReference>
<name>A0A4P6KWY4_9BURK</name>
<evidence type="ECO:0000313" key="5">
    <source>
        <dbReference type="EMBL" id="QBE63314.1"/>
    </source>
</evidence>
<gene>
    <name evidence="5" type="ORF">EWM63_10360</name>
</gene>
<evidence type="ECO:0000313" key="6">
    <source>
        <dbReference type="Proteomes" id="UP000290637"/>
    </source>
</evidence>
<feature type="transmembrane region" description="Helical" evidence="2">
    <location>
        <begin position="82"/>
        <end position="102"/>
    </location>
</feature>
<dbReference type="InterPro" id="IPR032710">
    <property type="entry name" value="NTF2-like_dom_sf"/>
</dbReference>
<evidence type="ECO:0000256" key="1">
    <source>
        <dbReference type="SAM" id="MobiDB-lite"/>
    </source>
</evidence>
<keyword evidence="2" id="KW-0472">Membrane</keyword>
<evidence type="ECO:0000256" key="3">
    <source>
        <dbReference type="SAM" id="SignalP"/>
    </source>
</evidence>
<feature type="compositionally biased region" description="Low complexity" evidence="1">
    <location>
        <begin position="44"/>
        <end position="72"/>
    </location>
</feature>
<evidence type="ECO:0000256" key="2">
    <source>
        <dbReference type="SAM" id="Phobius"/>
    </source>
</evidence>
<feature type="region of interest" description="Disordered" evidence="1">
    <location>
        <begin position="25"/>
        <end position="72"/>
    </location>
</feature>
<protein>
    <submittedName>
        <fullName evidence="5">Tim44 domain-containing protein</fullName>
    </submittedName>
</protein>
<organism evidence="5 6">
    <name type="scientific">Pseudoduganella lutea</name>
    <dbReference type="NCBI Taxonomy" id="321985"/>
    <lineage>
        <taxon>Bacteria</taxon>
        <taxon>Pseudomonadati</taxon>
        <taxon>Pseudomonadota</taxon>
        <taxon>Betaproteobacteria</taxon>
        <taxon>Burkholderiales</taxon>
        <taxon>Oxalobacteraceae</taxon>
        <taxon>Telluria group</taxon>
        <taxon>Pseudoduganella</taxon>
    </lineage>
</organism>
<dbReference type="OrthoDB" id="5297955at2"/>
<feature type="domain" description="Tim44-like" evidence="4">
    <location>
        <begin position="194"/>
        <end position="323"/>
    </location>
</feature>
<evidence type="ECO:0000259" key="4">
    <source>
        <dbReference type="SMART" id="SM00978"/>
    </source>
</evidence>
<dbReference type="Proteomes" id="UP000290637">
    <property type="component" value="Chromosome"/>
</dbReference>
<keyword evidence="3" id="KW-0732">Signal</keyword>
<dbReference type="KEGG" id="plue:EWM63_10360"/>
<sequence length="335" mass="35189">MKLKKFLVGATLALAAISMTAELSARPMGGGKSFGRQSQNVKNMAPRQAQPATPQQQNAARPANQPAPAPAMAAKKPSMWKGILGGALLGLGLGALLSHLGIGGALASMIGTLLTFALIAAAIFFIWRLIKGKSQGNRAQPASAYAGGFGGNNGGGNGNFGNQAPQGGSSTPEIGSRLQPASSGIDLNKPGSNVQQPHQQWGVPADFDQAAFLRHAKGNFIRLQAAWDKSDVNDIREFTTPEVFAELRMQIQERGGKEDYTDVVEIEAELLGIENTGSEYVASVQFTGRTKPAPDALPEPLNEVWNLVKPVSGNGGWLLGVSSRLLKLDDTIVQG</sequence>
<dbReference type="SUPFAM" id="SSF54427">
    <property type="entry name" value="NTF2-like"/>
    <property type="match status" value="1"/>
</dbReference>
<feature type="chain" id="PRO_5020231683" evidence="3">
    <location>
        <begin position="22"/>
        <end position="335"/>
    </location>
</feature>
<feature type="compositionally biased region" description="Polar residues" evidence="1">
    <location>
        <begin position="163"/>
        <end position="173"/>
    </location>
</feature>
<reference evidence="5 6" key="1">
    <citation type="submission" date="2019-02" db="EMBL/GenBank/DDBJ databases">
        <title>Draft Genome Sequences of Six Type Strains of the Genus Massilia.</title>
        <authorList>
            <person name="Miess H."/>
            <person name="Frediansyhah A."/>
            <person name="Gross H."/>
        </authorList>
    </citation>
    <scope>NUCLEOTIDE SEQUENCE [LARGE SCALE GENOMIC DNA]</scope>
    <source>
        <strain evidence="5 6">DSM 17473</strain>
    </source>
</reference>
<proteinExistence type="predicted"/>
<dbReference type="AlphaFoldDB" id="A0A4P6KWY4"/>